<keyword evidence="3" id="KW-1185">Reference proteome</keyword>
<organism evidence="2 3">
    <name type="scientific">Canavalia gladiata</name>
    <name type="common">Sword bean</name>
    <name type="synonym">Dolichos gladiatus</name>
    <dbReference type="NCBI Taxonomy" id="3824"/>
    <lineage>
        <taxon>Eukaryota</taxon>
        <taxon>Viridiplantae</taxon>
        <taxon>Streptophyta</taxon>
        <taxon>Embryophyta</taxon>
        <taxon>Tracheophyta</taxon>
        <taxon>Spermatophyta</taxon>
        <taxon>Magnoliopsida</taxon>
        <taxon>eudicotyledons</taxon>
        <taxon>Gunneridae</taxon>
        <taxon>Pentapetalae</taxon>
        <taxon>rosids</taxon>
        <taxon>fabids</taxon>
        <taxon>Fabales</taxon>
        <taxon>Fabaceae</taxon>
        <taxon>Papilionoideae</taxon>
        <taxon>50 kb inversion clade</taxon>
        <taxon>NPAAA clade</taxon>
        <taxon>indigoferoid/millettioid clade</taxon>
        <taxon>Phaseoleae</taxon>
        <taxon>Canavalia</taxon>
    </lineage>
</organism>
<keyword evidence="1" id="KW-0472">Membrane</keyword>
<proteinExistence type="predicted"/>
<keyword evidence="1" id="KW-0812">Transmembrane</keyword>
<keyword evidence="1" id="KW-1133">Transmembrane helix</keyword>
<feature type="transmembrane region" description="Helical" evidence="1">
    <location>
        <begin position="12"/>
        <end position="33"/>
    </location>
</feature>
<dbReference type="AlphaFoldDB" id="A0AAN9LQV8"/>
<evidence type="ECO:0000313" key="3">
    <source>
        <dbReference type="Proteomes" id="UP001367508"/>
    </source>
</evidence>
<dbReference type="EMBL" id="JAYMYQ010000004">
    <property type="protein sequence ID" value="KAK7340411.1"/>
    <property type="molecule type" value="Genomic_DNA"/>
</dbReference>
<evidence type="ECO:0000256" key="1">
    <source>
        <dbReference type="SAM" id="Phobius"/>
    </source>
</evidence>
<comment type="caution">
    <text evidence="2">The sequence shown here is derived from an EMBL/GenBank/DDBJ whole genome shotgun (WGS) entry which is preliminary data.</text>
</comment>
<protein>
    <submittedName>
        <fullName evidence="2">Uncharacterized protein</fullName>
    </submittedName>
</protein>
<name>A0AAN9LQV8_CANGL</name>
<dbReference type="Proteomes" id="UP001367508">
    <property type="component" value="Unassembled WGS sequence"/>
</dbReference>
<sequence length="106" mass="11966">MPDSSILIDMLHHYRILVSYAACILGIAGLKSFPMLKALLFLKSGVLYHMEHVKSQIRLSLPVTFTGNMIANLSHLPVLFPELTFPIPKGVFLMRIAVLWIILQLH</sequence>
<accession>A0AAN9LQV8</accession>
<gene>
    <name evidence="2" type="ORF">VNO77_21113</name>
</gene>
<reference evidence="2 3" key="1">
    <citation type="submission" date="2024-01" db="EMBL/GenBank/DDBJ databases">
        <title>The genomes of 5 underutilized Papilionoideae crops provide insights into root nodulation and disease resistanc.</title>
        <authorList>
            <person name="Jiang F."/>
        </authorList>
    </citation>
    <scope>NUCLEOTIDE SEQUENCE [LARGE SCALE GENOMIC DNA]</scope>
    <source>
        <strain evidence="2">LVBAO_FW01</strain>
        <tissue evidence="2">Leaves</tissue>
    </source>
</reference>
<evidence type="ECO:0000313" key="2">
    <source>
        <dbReference type="EMBL" id="KAK7340411.1"/>
    </source>
</evidence>